<proteinExistence type="predicted"/>
<evidence type="ECO:0000313" key="3">
    <source>
        <dbReference type="Proteomes" id="UP000000304"/>
    </source>
</evidence>
<evidence type="ECO:0000256" key="1">
    <source>
        <dbReference type="SAM" id="MobiDB-lite"/>
    </source>
</evidence>
<dbReference type="HOGENOM" id="CLU_2335868_0_0_1"/>
<name>B4QRM7_DROSI</name>
<protein>
    <submittedName>
        <fullName evidence="2">GD13182</fullName>
    </submittedName>
</protein>
<dbReference type="EMBL" id="CM000363">
    <property type="protein sequence ID" value="EDX09338.1"/>
    <property type="molecule type" value="Genomic_DNA"/>
</dbReference>
<keyword evidence="3" id="KW-1185">Reference proteome</keyword>
<dbReference type="Proteomes" id="UP000000304">
    <property type="component" value="Chromosome 3L"/>
</dbReference>
<organism evidence="2 3">
    <name type="scientific">Drosophila simulans</name>
    <name type="common">Fruit fly</name>
    <dbReference type="NCBI Taxonomy" id="7240"/>
    <lineage>
        <taxon>Eukaryota</taxon>
        <taxon>Metazoa</taxon>
        <taxon>Ecdysozoa</taxon>
        <taxon>Arthropoda</taxon>
        <taxon>Hexapoda</taxon>
        <taxon>Insecta</taxon>
        <taxon>Pterygota</taxon>
        <taxon>Neoptera</taxon>
        <taxon>Endopterygota</taxon>
        <taxon>Diptera</taxon>
        <taxon>Brachycera</taxon>
        <taxon>Muscomorpha</taxon>
        <taxon>Ephydroidea</taxon>
        <taxon>Drosophilidae</taxon>
        <taxon>Drosophila</taxon>
        <taxon>Sophophora</taxon>
    </lineage>
</organism>
<gene>
    <name evidence="2" type="primary">Dsim\GD13182</name>
    <name evidence="2" type="ORF">Dsim_GD13182</name>
</gene>
<dbReference type="AlphaFoldDB" id="B4QRM7"/>
<reference evidence="2 3" key="1">
    <citation type="journal article" date="2007" name="Nature">
        <title>Evolution of genes and genomes on the Drosophila phylogeny.</title>
        <authorList>
            <consortium name="Drosophila 12 Genomes Consortium"/>
            <person name="Clark A.G."/>
            <person name="Eisen M.B."/>
            <person name="Smith D.R."/>
            <person name="Bergman C.M."/>
            <person name="Oliver B."/>
            <person name="Markow T.A."/>
            <person name="Kaufman T.C."/>
            <person name="Kellis M."/>
            <person name="Gelbart W."/>
            <person name="Iyer V.N."/>
            <person name="Pollard D.A."/>
            <person name="Sackton T.B."/>
            <person name="Larracuente A.M."/>
            <person name="Singh N.D."/>
            <person name="Abad J.P."/>
            <person name="Abt D.N."/>
            <person name="Adryan B."/>
            <person name="Aguade M."/>
            <person name="Akashi H."/>
            <person name="Anderson W.W."/>
            <person name="Aquadro C.F."/>
            <person name="Ardell D.H."/>
            <person name="Arguello R."/>
            <person name="Artieri C.G."/>
            <person name="Barbash D.A."/>
            <person name="Barker D."/>
            <person name="Barsanti P."/>
            <person name="Batterham P."/>
            <person name="Batzoglou S."/>
            <person name="Begun D."/>
            <person name="Bhutkar A."/>
            <person name="Blanco E."/>
            <person name="Bosak S.A."/>
            <person name="Bradley R.K."/>
            <person name="Brand A.D."/>
            <person name="Brent M.R."/>
            <person name="Brooks A.N."/>
            <person name="Brown R.H."/>
            <person name="Butlin R.K."/>
            <person name="Caggese C."/>
            <person name="Calvi B.R."/>
            <person name="Bernardo de Carvalho A."/>
            <person name="Caspi A."/>
            <person name="Castrezana S."/>
            <person name="Celniker S.E."/>
            <person name="Chang J.L."/>
            <person name="Chapple C."/>
            <person name="Chatterji S."/>
            <person name="Chinwalla A."/>
            <person name="Civetta A."/>
            <person name="Clifton S.W."/>
            <person name="Comeron J.M."/>
            <person name="Costello J.C."/>
            <person name="Coyne J.A."/>
            <person name="Daub J."/>
            <person name="David R.G."/>
            <person name="Delcher A.L."/>
            <person name="Delehaunty K."/>
            <person name="Do C.B."/>
            <person name="Ebling H."/>
            <person name="Edwards K."/>
            <person name="Eickbush T."/>
            <person name="Evans J.D."/>
            <person name="Filipski A."/>
            <person name="Findeiss S."/>
            <person name="Freyhult E."/>
            <person name="Fulton L."/>
            <person name="Fulton R."/>
            <person name="Garcia A.C."/>
            <person name="Gardiner A."/>
            <person name="Garfield D.A."/>
            <person name="Garvin B.E."/>
            <person name="Gibson G."/>
            <person name="Gilbert D."/>
            <person name="Gnerre S."/>
            <person name="Godfrey J."/>
            <person name="Good R."/>
            <person name="Gotea V."/>
            <person name="Gravely B."/>
            <person name="Greenberg A.J."/>
            <person name="Griffiths-Jones S."/>
            <person name="Gross S."/>
            <person name="Guigo R."/>
            <person name="Gustafson E.A."/>
            <person name="Haerty W."/>
            <person name="Hahn M.W."/>
            <person name="Halligan D.L."/>
            <person name="Halpern A.L."/>
            <person name="Halter G.M."/>
            <person name="Han M.V."/>
            <person name="Heger A."/>
            <person name="Hillier L."/>
            <person name="Hinrichs A.S."/>
            <person name="Holmes I."/>
            <person name="Hoskins R.A."/>
            <person name="Hubisz M.J."/>
            <person name="Hultmark D."/>
            <person name="Huntley M.A."/>
            <person name="Jaffe D.B."/>
            <person name="Jagadeeshan S."/>
            <person name="Jeck W.R."/>
            <person name="Johnson J."/>
            <person name="Jones C.D."/>
            <person name="Jordan W.C."/>
            <person name="Karpen G.H."/>
            <person name="Kataoka E."/>
            <person name="Keightley P.D."/>
            <person name="Kheradpour P."/>
            <person name="Kirkness E.F."/>
            <person name="Koerich L.B."/>
            <person name="Kristiansen K."/>
            <person name="Kudrna D."/>
            <person name="Kulathinal R.J."/>
            <person name="Kumar S."/>
            <person name="Kwok R."/>
            <person name="Lander E."/>
            <person name="Langley C.H."/>
            <person name="Lapoint R."/>
            <person name="Lazzaro B.P."/>
            <person name="Lee S.J."/>
            <person name="Levesque L."/>
            <person name="Li R."/>
            <person name="Lin C.F."/>
            <person name="Lin M.F."/>
            <person name="Lindblad-Toh K."/>
            <person name="Llopart A."/>
            <person name="Long M."/>
            <person name="Low L."/>
            <person name="Lozovsky E."/>
            <person name="Lu J."/>
            <person name="Luo M."/>
            <person name="Machado C.A."/>
            <person name="Makalowski W."/>
            <person name="Marzo M."/>
            <person name="Matsuda M."/>
            <person name="Matzkin L."/>
            <person name="McAllister B."/>
            <person name="McBride C.S."/>
            <person name="McKernan B."/>
            <person name="McKernan K."/>
            <person name="Mendez-Lago M."/>
            <person name="Minx P."/>
            <person name="Mollenhauer M.U."/>
            <person name="Montooth K."/>
            <person name="Mount S.M."/>
            <person name="Mu X."/>
            <person name="Myers E."/>
            <person name="Negre B."/>
            <person name="Newfeld S."/>
            <person name="Nielsen R."/>
            <person name="Noor M.A."/>
            <person name="O'Grady P."/>
            <person name="Pachter L."/>
            <person name="Papaceit M."/>
            <person name="Parisi M.J."/>
            <person name="Parisi M."/>
            <person name="Parts L."/>
            <person name="Pedersen J.S."/>
            <person name="Pesole G."/>
            <person name="Phillippy A.M."/>
            <person name="Ponting C.P."/>
            <person name="Pop M."/>
            <person name="Porcelli D."/>
            <person name="Powell J.R."/>
            <person name="Prohaska S."/>
            <person name="Pruitt K."/>
            <person name="Puig M."/>
            <person name="Quesneville H."/>
            <person name="Ram K.R."/>
            <person name="Rand D."/>
            <person name="Rasmussen M.D."/>
            <person name="Reed L.K."/>
            <person name="Reenan R."/>
            <person name="Reily A."/>
            <person name="Remington K.A."/>
            <person name="Rieger T.T."/>
            <person name="Ritchie M.G."/>
            <person name="Robin C."/>
            <person name="Rogers Y.H."/>
            <person name="Rohde C."/>
            <person name="Rozas J."/>
            <person name="Rubenfield M.J."/>
            <person name="Ruiz A."/>
            <person name="Russo S."/>
            <person name="Salzberg S.L."/>
            <person name="Sanchez-Gracia A."/>
            <person name="Saranga D.J."/>
            <person name="Sato H."/>
            <person name="Schaeffer S.W."/>
            <person name="Schatz M.C."/>
            <person name="Schlenke T."/>
            <person name="Schwartz R."/>
            <person name="Segarra C."/>
            <person name="Singh R.S."/>
            <person name="Sirot L."/>
            <person name="Sirota M."/>
            <person name="Sisneros N.B."/>
            <person name="Smith C.D."/>
            <person name="Smith T.F."/>
            <person name="Spieth J."/>
            <person name="Stage D.E."/>
            <person name="Stark A."/>
            <person name="Stephan W."/>
            <person name="Strausberg R.L."/>
            <person name="Strempel S."/>
            <person name="Sturgill D."/>
            <person name="Sutton G."/>
            <person name="Sutton G.G."/>
            <person name="Tao W."/>
            <person name="Teichmann S."/>
            <person name="Tobari Y.N."/>
            <person name="Tomimura Y."/>
            <person name="Tsolas J.M."/>
            <person name="Valente V.L."/>
            <person name="Venter E."/>
            <person name="Venter J.C."/>
            <person name="Vicario S."/>
            <person name="Vieira F.G."/>
            <person name="Vilella A.J."/>
            <person name="Villasante A."/>
            <person name="Walenz B."/>
            <person name="Wang J."/>
            <person name="Wasserman M."/>
            <person name="Watts T."/>
            <person name="Wilson D."/>
            <person name="Wilson R.K."/>
            <person name="Wing R.A."/>
            <person name="Wolfner M.F."/>
            <person name="Wong A."/>
            <person name="Wong G.K."/>
            <person name="Wu C.I."/>
            <person name="Wu G."/>
            <person name="Yamamoto D."/>
            <person name="Yang H.P."/>
            <person name="Yang S.P."/>
            <person name="Yorke J.A."/>
            <person name="Yoshida K."/>
            <person name="Zdobnov E."/>
            <person name="Zhang P."/>
            <person name="Zhang Y."/>
            <person name="Zimin A.V."/>
            <person name="Baldwin J."/>
            <person name="Abdouelleil A."/>
            <person name="Abdulkadir J."/>
            <person name="Abebe A."/>
            <person name="Abera B."/>
            <person name="Abreu J."/>
            <person name="Acer S.C."/>
            <person name="Aftuck L."/>
            <person name="Alexander A."/>
            <person name="An P."/>
            <person name="Anderson E."/>
            <person name="Anderson S."/>
            <person name="Arachi H."/>
            <person name="Azer M."/>
            <person name="Bachantsang P."/>
            <person name="Barry A."/>
            <person name="Bayul T."/>
            <person name="Berlin A."/>
            <person name="Bessette D."/>
            <person name="Bloom T."/>
            <person name="Blye J."/>
            <person name="Boguslavskiy L."/>
            <person name="Bonnet C."/>
            <person name="Boukhgalter B."/>
            <person name="Bourzgui I."/>
            <person name="Brown A."/>
            <person name="Cahill P."/>
            <person name="Channer S."/>
            <person name="Cheshatsang Y."/>
            <person name="Chuda L."/>
            <person name="Citroen M."/>
            <person name="Collymore A."/>
            <person name="Cooke P."/>
            <person name="Costello M."/>
            <person name="D'Aco K."/>
            <person name="Daza R."/>
            <person name="De Haan G."/>
            <person name="DeGray S."/>
            <person name="DeMaso C."/>
            <person name="Dhargay N."/>
            <person name="Dooley K."/>
            <person name="Dooley E."/>
            <person name="Doricent M."/>
            <person name="Dorje P."/>
            <person name="Dorjee K."/>
            <person name="Dupes A."/>
            <person name="Elong R."/>
            <person name="Falk J."/>
            <person name="Farina A."/>
            <person name="Faro S."/>
            <person name="Ferguson D."/>
            <person name="Fisher S."/>
            <person name="Foley C.D."/>
            <person name="Franke A."/>
            <person name="Friedrich D."/>
            <person name="Gadbois L."/>
            <person name="Gearin G."/>
            <person name="Gearin C.R."/>
            <person name="Giannoukos G."/>
            <person name="Goode T."/>
            <person name="Graham J."/>
            <person name="Grandbois E."/>
            <person name="Grewal S."/>
            <person name="Gyaltsen K."/>
            <person name="Hafez N."/>
            <person name="Hagos B."/>
            <person name="Hall J."/>
            <person name="Henson C."/>
            <person name="Hollinger A."/>
            <person name="Honan T."/>
            <person name="Huard M.D."/>
            <person name="Hughes L."/>
            <person name="Hurhula B."/>
            <person name="Husby M.E."/>
            <person name="Kamat A."/>
            <person name="Kanga B."/>
            <person name="Kashin S."/>
            <person name="Khazanovich D."/>
            <person name="Kisner P."/>
            <person name="Lance K."/>
            <person name="Lara M."/>
            <person name="Lee W."/>
            <person name="Lennon N."/>
            <person name="Letendre F."/>
            <person name="LeVine R."/>
            <person name="Lipovsky A."/>
            <person name="Liu X."/>
            <person name="Liu J."/>
            <person name="Liu S."/>
            <person name="Lokyitsang T."/>
            <person name="Lokyitsang Y."/>
            <person name="Lubonja R."/>
            <person name="Lui A."/>
            <person name="MacDonald P."/>
            <person name="Magnisalis V."/>
            <person name="Maru K."/>
            <person name="Matthews C."/>
            <person name="McCusker W."/>
            <person name="McDonough S."/>
            <person name="Mehta T."/>
            <person name="Meldrim J."/>
            <person name="Meneus L."/>
            <person name="Mihai O."/>
            <person name="Mihalev A."/>
            <person name="Mihova T."/>
            <person name="Mittelman R."/>
            <person name="Mlenga V."/>
            <person name="Montmayeur A."/>
            <person name="Mulrain L."/>
            <person name="Navidi A."/>
            <person name="Naylor J."/>
            <person name="Negash T."/>
            <person name="Nguyen T."/>
            <person name="Nguyen N."/>
            <person name="Nicol R."/>
            <person name="Norbu C."/>
            <person name="Norbu N."/>
            <person name="Novod N."/>
            <person name="O'Neill B."/>
            <person name="Osman S."/>
            <person name="Markiewicz E."/>
            <person name="Oyono O.L."/>
            <person name="Patti C."/>
            <person name="Phunkhang P."/>
            <person name="Pierre F."/>
            <person name="Priest M."/>
            <person name="Raghuraman S."/>
            <person name="Rege F."/>
            <person name="Reyes R."/>
            <person name="Rise C."/>
            <person name="Rogov P."/>
            <person name="Ross K."/>
            <person name="Ryan E."/>
            <person name="Settipalli S."/>
            <person name="Shea T."/>
            <person name="Sherpa N."/>
            <person name="Shi L."/>
            <person name="Shih D."/>
            <person name="Sparrow T."/>
            <person name="Spaulding J."/>
            <person name="Stalker J."/>
            <person name="Stange-Thomann N."/>
            <person name="Stavropoulos S."/>
            <person name="Stone C."/>
            <person name="Strader C."/>
            <person name="Tesfaye S."/>
            <person name="Thomson T."/>
            <person name="Thoulutsang Y."/>
            <person name="Thoulutsang D."/>
            <person name="Topham K."/>
            <person name="Topping I."/>
            <person name="Tsamla T."/>
            <person name="Vassiliev H."/>
            <person name="Vo A."/>
            <person name="Wangchuk T."/>
            <person name="Wangdi T."/>
            <person name="Weiand M."/>
            <person name="Wilkinson J."/>
            <person name="Wilson A."/>
            <person name="Yadav S."/>
            <person name="Young G."/>
            <person name="Yu Q."/>
            <person name="Zembek L."/>
            <person name="Zhong D."/>
            <person name="Zimmer A."/>
            <person name="Zwirko Z."/>
            <person name="Jaffe D.B."/>
            <person name="Alvarez P."/>
            <person name="Brockman W."/>
            <person name="Butler J."/>
            <person name="Chin C."/>
            <person name="Gnerre S."/>
            <person name="Grabherr M."/>
            <person name="Kleber M."/>
            <person name="Mauceli E."/>
            <person name="MacCallum I."/>
        </authorList>
    </citation>
    <scope>NUCLEOTIDE SEQUENCE [LARGE SCALE GENOMIC DNA]</scope>
    <source>
        <strain evidence="3">white501</strain>
    </source>
</reference>
<dbReference type="OMA" id="NSGRDCA"/>
<feature type="region of interest" description="Disordered" evidence="1">
    <location>
        <begin position="1"/>
        <end position="27"/>
    </location>
</feature>
<evidence type="ECO:0000313" key="2">
    <source>
        <dbReference type="EMBL" id="EDX09338.1"/>
    </source>
</evidence>
<accession>B4QRM7</accession>
<sequence length="98" mass="10133">MTLTTTSKDAEQSTAAVAAAQAADRREGPAKLWVRFASPSVSFLRSSRERGLDSVQRGKLRSASVSVAAFASAGEENSVGRACAAAAEGKDLQTADCN</sequence>